<protein>
    <submittedName>
        <fullName evidence="2">Uncharacterized protein</fullName>
    </submittedName>
</protein>
<dbReference type="AlphaFoldDB" id="A0A8S0VXR3"/>
<keyword evidence="1" id="KW-1133">Transmembrane helix</keyword>
<sequence>MESEKDPSFAYPVLDGDGFVVNGEHVPLPRHSESKPLGGHSSISKSISISKLMKFSVIAMLASAFIFVLFLGIYLSPLFCTHRETLDTDTESLSSPQEKKGTRSLRIFRTGTRATARRTYNPLVYDVDSSGEVVESVHRVPSGGSYYLSRKRSLFKPLSSLSSQPSEAQMPIVFSTNRFPSPPPPAYTPEDGFRLLLTRTPTADTMEIPCRSESTRRPLPIPPKFITLSRKPTARLKISKPIPHPEGPLPGPRLSIESLPPGPRTTFVRPCVAPHYVTGSILHPPAIFLPSPSQAVIYHHDLFSSRNGSKICPKHRAELSTSSAVGLAL</sequence>
<gene>
    <name evidence="2" type="ORF">AAE3_LOCUS3478</name>
</gene>
<keyword evidence="3" id="KW-1185">Reference proteome</keyword>
<name>A0A8S0VXR3_CYCAE</name>
<feature type="transmembrane region" description="Helical" evidence="1">
    <location>
        <begin position="55"/>
        <end position="75"/>
    </location>
</feature>
<organism evidence="2 3">
    <name type="scientific">Cyclocybe aegerita</name>
    <name type="common">Black poplar mushroom</name>
    <name type="synonym">Agrocybe aegerita</name>
    <dbReference type="NCBI Taxonomy" id="1973307"/>
    <lineage>
        <taxon>Eukaryota</taxon>
        <taxon>Fungi</taxon>
        <taxon>Dikarya</taxon>
        <taxon>Basidiomycota</taxon>
        <taxon>Agaricomycotina</taxon>
        <taxon>Agaricomycetes</taxon>
        <taxon>Agaricomycetidae</taxon>
        <taxon>Agaricales</taxon>
        <taxon>Agaricineae</taxon>
        <taxon>Bolbitiaceae</taxon>
        <taxon>Cyclocybe</taxon>
    </lineage>
</organism>
<accession>A0A8S0VXR3</accession>
<dbReference type="EMBL" id="CACVBS010000032">
    <property type="protein sequence ID" value="CAA7261211.1"/>
    <property type="molecule type" value="Genomic_DNA"/>
</dbReference>
<evidence type="ECO:0000313" key="2">
    <source>
        <dbReference type="EMBL" id="CAA7261211.1"/>
    </source>
</evidence>
<keyword evidence="1" id="KW-0812">Transmembrane</keyword>
<dbReference type="Proteomes" id="UP000467700">
    <property type="component" value="Unassembled WGS sequence"/>
</dbReference>
<proteinExistence type="predicted"/>
<evidence type="ECO:0000313" key="3">
    <source>
        <dbReference type="Proteomes" id="UP000467700"/>
    </source>
</evidence>
<comment type="caution">
    <text evidence="2">The sequence shown here is derived from an EMBL/GenBank/DDBJ whole genome shotgun (WGS) entry which is preliminary data.</text>
</comment>
<evidence type="ECO:0000256" key="1">
    <source>
        <dbReference type="SAM" id="Phobius"/>
    </source>
</evidence>
<keyword evidence="1" id="KW-0472">Membrane</keyword>
<reference evidence="2 3" key="1">
    <citation type="submission" date="2020-01" db="EMBL/GenBank/DDBJ databases">
        <authorList>
            <person name="Gupta K D."/>
        </authorList>
    </citation>
    <scope>NUCLEOTIDE SEQUENCE [LARGE SCALE GENOMIC DNA]</scope>
</reference>